<reference evidence="2" key="1">
    <citation type="submission" date="2016-10" db="EMBL/GenBank/DDBJ databases">
        <authorList>
            <person name="Varghese N."/>
            <person name="Submissions S."/>
        </authorList>
    </citation>
    <scope>NUCLEOTIDE SEQUENCE [LARGE SCALE GENOMIC DNA]</scope>
    <source>
        <strain evidence="2">YR281</strain>
    </source>
</reference>
<gene>
    <name evidence="2" type="ORF">SAMN04487926_119137</name>
</gene>
<dbReference type="Gene3D" id="2.60.120.10">
    <property type="entry name" value="Jelly Rolls"/>
    <property type="match status" value="1"/>
</dbReference>
<protein>
    <submittedName>
        <fullName evidence="2">Uncharacterized protein</fullName>
    </submittedName>
</protein>
<keyword evidence="3" id="KW-1185">Reference proteome</keyword>
<evidence type="ECO:0000313" key="3">
    <source>
        <dbReference type="Proteomes" id="UP000198900"/>
    </source>
</evidence>
<dbReference type="InterPro" id="IPR014710">
    <property type="entry name" value="RmlC-like_jellyroll"/>
</dbReference>
<dbReference type="AlphaFoldDB" id="A0A7Z7BBJ5"/>
<comment type="caution">
    <text evidence="2">The sequence shown here is derived from an EMBL/GenBank/DDBJ whole genome shotgun (WGS) entry which is preliminary data.</text>
</comment>
<evidence type="ECO:0000313" key="2">
    <source>
        <dbReference type="EMBL" id="SDI57673.1"/>
    </source>
</evidence>
<evidence type="ECO:0000256" key="1">
    <source>
        <dbReference type="SAM" id="MobiDB-lite"/>
    </source>
</evidence>
<feature type="region of interest" description="Disordered" evidence="1">
    <location>
        <begin position="65"/>
        <end position="85"/>
    </location>
</feature>
<dbReference type="Proteomes" id="UP000198900">
    <property type="component" value="Unassembled WGS sequence"/>
</dbReference>
<organism evidence="2 3">
    <name type="scientific">Paraburkholderia steynii</name>
    <dbReference type="NCBI Taxonomy" id="1245441"/>
    <lineage>
        <taxon>Bacteria</taxon>
        <taxon>Pseudomonadati</taxon>
        <taxon>Pseudomonadota</taxon>
        <taxon>Betaproteobacteria</taxon>
        <taxon>Burkholderiales</taxon>
        <taxon>Burkholderiaceae</taxon>
        <taxon>Paraburkholderia</taxon>
    </lineage>
</organism>
<name>A0A7Z7BBJ5_9BURK</name>
<proteinExistence type="predicted"/>
<accession>A0A7Z7BBJ5</accession>
<sequence length="85" mass="9261">MILDDDEKLLQAGDVLVQRDTNHVWANCSCEQCAVLFVLIDASPIEGPPPPQELTVSAIQALQGDEPRSQTGAPWNLGPVEMKIH</sequence>
<dbReference type="EMBL" id="FNDI01000019">
    <property type="protein sequence ID" value="SDI57673.1"/>
    <property type="molecule type" value="Genomic_DNA"/>
</dbReference>